<feature type="transmembrane region" description="Helical" evidence="1">
    <location>
        <begin position="56"/>
        <end position="78"/>
    </location>
</feature>
<dbReference type="PANTHER" id="PTHR33709:SF20">
    <property type="entry name" value="OS04G0541900 PROTEIN"/>
    <property type="match status" value="1"/>
</dbReference>
<keyword evidence="1" id="KW-0812">Transmembrane</keyword>
<dbReference type="InterPro" id="IPR040339">
    <property type="entry name" value="At1g16860-like"/>
</dbReference>
<dbReference type="AlphaFoldDB" id="A0AAV3Q145"/>
<accession>A0AAV3Q145</accession>
<sequence length="290" mass="32162">MNNLSNATLAAAIEDEQQSRCSCCKPIPALAIYVLISLFLIGLSVSFFLLVAVHNAIFLICFLCLSALVVAFLLWNLFNSNRKGALLSYLHSLPHTDLTTALHGDLVKLTGLVACGDVSLESAYERVSRCVYTSTLLYEFELGLTPANVKRSFFQWRLTYCERYSTDFYITDEKSGSRALIKAGPDCKIIPILKESKLVKTTRSCKALSSHLKRWLLERNLSSEARLLRLEEGYVKEGSSVSVVGILQKNGVDNVLTIVQPRDVASTGCLWQKLLLPVDIDGLVMFESLA</sequence>
<keyword evidence="1" id="KW-0472">Membrane</keyword>
<keyword evidence="1" id="KW-1133">Transmembrane helix</keyword>
<organism evidence="2 3">
    <name type="scientific">Lithospermum erythrorhizon</name>
    <name type="common">Purple gromwell</name>
    <name type="synonym">Lithospermum officinale var. erythrorhizon</name>
    <dbReference type="NCBI Taxonomy" id="34254"/>
    <lineage>
        <taxon>Eukaryota</taxon>
        <taxon>Viridiplantae</taxon>
        <taxon>Streptophyta</taxon>
        <taxon>Embryophyta</taxon>
        <taxon>Tracheophyta</taxon>
        <taxon>Spermatophyta</taxon>
        <taxon>Magnoliopsida</taxon>
        <taxon>eudicotyledons</taxon>
        <taxon>Gunneridae</taxon>
        <taxon>Pentapetalae</taxon>
        <taxon>asterids</taxon>
        <taxon>lamiids</taxon>
        <taxon>Boraginales</taxon>
        <taxon>Boraginaceae</taxon>
        <taxon>Boraginoideae</taxon>
        <taxon>Lithospermeae</taxon>
        <taxon>Lithospermum</taxon>
    </lineage>
</organism>
<dbReference type="EMBL" id="BAABME010003180">
    <property type="protein sequence ID" value="GAA0157769.1"/>
    <property type="molecule type" value="Genomic_DNA"/>
</dbReference>
<evidence type="ECO:0000313" key="3">
    <source>
        <dbReference type="Proteomes" id="UP001454036"/>
    </source>
</evidence>
<comment type="caution">
    <text evidence="2">The sequence shown here is derived from an EMBL/GenBank/DDBJ whole genome shotgun (WGS) entry which is preliminary data.</text>
</comment>
<evidence type="ECO:0000313" key="2">
    <source>
        <dbReference type="EMBL" id="GAA0157769.1"/>
    </source>
</evidence>
<reference evidence="2 3" key="1">
    <citation type="submission" date="2024-01" db="EMBL/GenBank/DDBJ databases">
        <title>The complete chloroplast genome sequence of Lithospermum erythrorhizon: insights into the phylogenetic relationship among Boraginaceae species and the maternal lineages of purple gromwells.</title>
        <authorList>
            <person name="Okada T."/>
            <person name="Watanabe K."/>
        </authorList>
    </citation>
    <scope>NUCLEOTIDE SEQUENCE [LARGE SCALE GENOMIC DNA]</scope>
</reference>
<feature type="transmembrane region" description="Helical" evidence="1">
    <location>
        <begin position="30"/>
        <end position="50"/>
    </location>
</feature>
<keyword evidence="3" id="KW-1185">Reference proteome</keyword>
<gene>
    <name evidence="2" type="ORF">LIER_14961</name>
</gene>
<dbReference type="Proteomes" id="UP001454036">
    <property type="component" value="Unassembled WGS sequence"/>
</dbReference>
<name>A0AAV3Q145_LITER</name>
<evidence type="ECO:0000256" key="1">
    <source>
        <dbReference type="SAM" id="Phobius"/>
    </source>
</evidence>
<proteinExistence type="predicted"/>
<dbReference type="PANTHER" id="PTHR33709">
    <property type="entry name" value="OSJNBA0035M09.9 PROTEIN"/>
    <property type="match status" value="1"/>
</dbReference>
<protein>
    <submittedName>
        <fullName evidence="2">Uncharacterized protein</fullName>
    </submittedName>
</protein>